<keyword evidence="1" id="KW-0547">Nucleotide-binding</keyword>
<keyword evidence="2 4" id="KW-0067">ATP-binding</keyword>
<evidence type="ECO:0000256" key="2">
    <source>
        <dbReference type="ARBA" id="ARBA00022840"/>
    </source>
</evidence>
<proteinExistence type="predicted"/>
<evidence type="ECO:0000259" key="3">
    <source>
        <dbReference type="Pfam" id="PF13191"/>
    </source>
</evidence>
<gene>
    <name evidence="4" type="ORF">FXN61_08705</name>
</gene>
<dbReference type="Gene3D" id="3.40.50.300">
    <property type="entry name" value="P-loop containing nucleotide triphosphate hydrolases"/>
    <property type="match status" value="1"/>
</dbReference>
<name>A0ABX1FDI3_9PSEU</name>
<dbReference type="RefSeq" id="WP_167972091.1">
    <property type="nucleotide sequence ID" value="NZ_VSRL01000022.1"/>
</dbReference>
<sequence>MTRRIGEQELVTELVRSLRRGGGAVFEVTGPPGSGRTAMLWRIADHVTGQGARLIAARASAVESNLDGAVLTRILADLGADPDRSMTALCRVFLEAGPLVLVLDDAQWMDESSVIWLRALLRRIHRAPVVVVLATAGLGTAAEDMLAELAEDGSVTAPPWYVVRLPEPTVDEDRIARTLHVMSEWDIRLLRAMAVCGGRFEWSLVRELADLDRVLADRAMTRLRGLGLVATDEPRLTDGVARAVLAAMSGEQRNDLRSKAVVLGHQAALGFEQMSALLVDAPPVGTAWARQVLQREARVLATTGRTADAARLLIRALSEPADEATRADILIQLAQCELDHAPEASDRRLVQVLHMTEPAMSDPRLRAADMLACREHFGVSRRAIETAIAHPSLAESEQEALRGLYWYVVSVAGEPDELGVPAVPSLPDSPADPVCQGIAAWHLARGGSGGAAAVALATRALAVRGPGPLTPRIAAADVLSWAAEYETALAGIDAVLVDGRRYGARVAVVEAMLLRCSVRLRQGRVVEAAEDLAGMEAELPRSCWHPLLSARHLVLEVVLLLAAGLTDEARQALVREATTDVAHGLAHAWRLFAHGLVALVTEPATAARTFVECGRGMRDMGVVNPAVLPWRLLGAMGWRAAGEVAHADALIAEAHDLAVRWGVPGVLRETREFADVVHGMPAGDAARAFAAQSFPGFLARHPVSGCWN</sequence>
<keyword evidence="5" id="KW-1185">Reference proteome</keyword>
<dbReference type="PANTHER" id="PTHR16305:SF28">
    <property type="entry name" value="GUANYLATE CYCLASE DOMAIN-CONTAINING PROTEIN"/>
    <property type="match status" value="1"/>
</dbReference>
<evidence type="ECO:0000313" key="5">
    <source>
        <dbReference type="Proteomes" id="UP001515943"/>
    </source>
</evidence>
<dbReference type="GO" id="GO:0005524">
    <property type="term" value="F:ATP binding"/>
    <property type="evidence" value="ECO:0007669"/>
    <property type="project" value="UniProtKB-KW"/>
</dbReference>
<comment type="caution">
    <text evidence="4">The sequence shown here is derived from an EMBL/GenBank/DDBJ whole genome shotgun (WGS) entry which is preliminary data.</text>
</comment>
<dbReference type="EMBL" id="VSRL01000022">
    <property type="protein sequence ID" value="NKE56912.1"/>
    <property type="molecule type" value="Genomic_DNA"/>
</dbReference>
<reference evidence="4 5" key="1">
    <citation type="submission" date="2019-08" db="EMBL/GenBank/DDBJ databases">
        <title>Lentzea from Indian Himalayas.</title>
        <authorList>
            <person name="Mandal S."/>
            <person name="Mallick Gupta A."/>
            <person name="Maiti P.K."/>
            <person name="Sarkar J."/>
            <person name="Mandal S."/>
        </authorList>
    </citation>
    <scope>NUCLEOTIDE SEQUENCE [LARGE SCALE GENOMIC DNA]</scope>
    <source>
        <strain evidence="4 5">PSKA42</strain>
    </source>
</reference>
<organism evidence="4 5">
    <name type="scientific">Lentzea indica</name>
    <dbReference type="NCBI Taxonomy" id="2604800"/>
    <lineage>
        <taxon>Bacteria</taxon>
        <taxon>Bacillati</taxon>
        <taxon>Actinomycetota</taxon>
        <taxon>Actinomycetes</taxon>
        <taxon>Pseudonocardiales</taxon>
        <taxon>Pseudonocardiaceae</taxon>
        <taxon>Lentzea</taxon>
    </lineage>
</organism>
<feature type="domain" description="Orc1-like AAA ATPase" evidence="3">
    <location>
        <begin position="7"/>
        <end position="132"/>
    </location>
</feature>
<dbReference type="Pfam" id="PF13191">
    <property type="entry name" value="AAA_16"/>
    <property type="match status" value="1"/>
</dbReference>
<dbReference type="SUPFAM" id="SSF52540">
    <property type="entry name" value="P-loop containing nucleoside triphosphate hydrolases"/>
    <property type="match status" value="1"/>
</dbReference>
<dbReference type="InterPro" id="IPR041664">
    <property type="entry name" value="AAA_16"/>
</dbReference>
<accession>A0ABX1FDI3</accession>
<dbReference type="PANTHER" id="PTHR16305">
    <property type="entry name" value="TESTICULAR SOLUBLE ADENYLYL CYCLASE"/>
    <property type="match status" value="1"/>
</dbReference>
<protein>
    <submittedName>
        <fullName evidence="4">ATP-binding protein</fullName>
    </submittedName>
</protein>
<dbReference type="InterPro" id="IPR027417">
    <property type="entry name" value="P-loop_NTPase"/>
</dbReference>
<evidence type="ECO:0000256" key="1">
    <source>
        <dbReference type="ARBA" id="ARBA00022741"/>
    </source>
</evidence>
<dbReference type="Proteomes" id="UP001515943">
    <property type="component" value="Unassembled WGS sequence"/>
</dbReference>
<evidence type="ECO:0000313" key="4">
    <source>
        <dbReference type="EMBL" id="NKE56912.1"/>
    </source>
</evidence>